<dbReference type="Pfam" id="PF00155">
    <property type="entry name" value="Aminotran_1_2"/>
    <property type="match status" value="1"/>
</dbReference>
<dbReference type="AlphaFoldDB" id="A0A2C9KEU9"/>
<evidence type="ECO:0000256" key="5">
    <source>
        <dbReference type="ARBA" id="ARBA00022576"/>
    </source>
</evidence>
<comment type="cofactor">
    <cofactor evidence="1">
        <name>pyridoxal 5'-phosphate</name>
        <dbReference type="ChEBI" id="CHEBI:597326"/>
    </cofactor>
</comment>
<name>A0A2C9KEU9_BIOGL</name>
<dbReference type="GO" id="GO:0005829">
    <property type="term" value="C:cytosol"/>
    <property type="evidence" value="ECO:0007669"/>
    <property type="project" value="TreeGrafter"/>
</dbReference>
<keyword evidence="5" id="KW-0032">Aminotransferase</keyword>
<dbReference type="InterPro" id="IPR004839">
    <property type="entry name" value="Aminotransferase_I/II_large"/>
</dbReference>
<evidence type="ECO:0000259" key="8">
    <source>
        <dbReference type="Pfam" id="PF00155"/>
    </source>
</evidence>
<dbReference type="Gene3D" id="3.90.1150.10">
    <property type="entry name" value="Aspartate Aminotransferase, domain 1"/>
    <property type="match status" value="1"/>
</dbReference>
<dbReference type="STRING" id="6526.A0A2C9KEU9"/>
<evidence type="ECO:0000256" key="4">
    <source>
        <dbReference type="ARBA" id="ARBA00012753"/>
    </source>
</evidence>
<evidence type="ECO:0000256" key="6">
    <source>
        <dbReference type="ARBA" id="ARBA00022679"/>
    </source>
</evidence>
<dbReference type="InterPro" id="IPR000796">
    <property type="entry name" value="Asp_trans"/>
</dbReference>
<comment type="subunit">
    <text evidence="3">Homodimer.</text>
</comment>
<evidence type="ECO:0000256" key="3">
    <source>
        <dbReference type="ARBA" id="ARBA00011738"/>
    </source>
</evidence>
<protein>
    <recommendedName>
        <fullName evidence="4">aspartate transaminase</fullName>
        <ecNumber evidence="4">2.6.1.1</ecNumber>
    </recommendedName>
</protein>
<sequence>MEIQIRVVWSNPPNHGARIVTTVLNNTAFFEEWKGQILTMANRIKKMRQELLDNLKKLGTPGNWDHITKQIGMFSYTGLTEKQVEYLKSKSIYLLSSGRISMCGLTSKNVAYVAKTMDEAIRAYPRSVL</sequence>
<reference evidence="9" key="1">
    <citation type="submission" date="2020-05" db="UniProtKB">
        <authorList>
            <consortium name="EnsemblMetazoa"/>
        </authorList>
    </citation>
    <scope>IDENTIFICATION</scope>
    <source>
        <strain evidence="9">BB02</strain>
    </source>
</reference>
<dbReference type="Proteomes" id="UP000076420">
    <property type="component" value="Unassembled WGS sequence"/>
</dbReference>
<evidence type="ECO:0000313" key="10">
    <source>
        <dbReference type="Proteomes" id="UP000076420"/>
    </source>
</evidence>
<dbReference type="GO" id="GO:0004069">
    <property type="term" value="F:L-aspartate:2-oxoglutarate aminotransferase activity"/>
    <property type="evidence" value="ECO:0007669"/>
    <property type="project" value="UniProtKB-EC"/>
</dbReference>
<dbReference type="GO" id="GO:0006532">
    <property type="term" value="P:aspartate biosynthetic process"/>
    <property type="evidence" value="ECO:0007669"/>
    <property type="project" value="TreeGrafter"/>
</dbReference>
<dbReference type="SUPFAM" id="SSF53383">
    <property type="entry name" value="PLP-dependent transferases"/>
    <property type="match status" value="1"/>
</dbReference>
<feature type="domain" description="Aminotransferase class I/classII large" evidence="8">
    <location>
        <begin position="5"/>
        <end position="115"/>
    </location>
</feature>
<dbReference type="VEuPathDB" id="VectorBase:BGLB018368"/>
<evidence type="ECO:0000256" key="1">
    <source>
        <dbReference type="ARBA" id="ARBA00001933"/>
    </source>
</evidence>
<dbReference type="EC" id="2.6.1.1" evidence="4"/>
<dbReference type="InterPro" id="IPR015421">
    <property type="entry name" value="PyrdxlP-dep_Trfase_major"/>
</dbReference>
<evidence type="ECO:0000313" key="9">
    <source>
        <dbReference type="EnsemblMetazoa" id="BGLB018368-PA"/>
    </source>
</evidence>
<dbReference type="PANTHER" id="PTHR11879:SF55">
    <property type="entry name" value="GLUTAMATE OXALOACETATE TRANSAMINASE 1, ISOFORM B"/>
    <property type="match status" value="1"/>
</dbReference>
<comment type="similarity">
    <text evidence="2">Belongs to the class-I pyridoxal-phosphate-dependent aminotransferase family.</text>
</comment>
<accession>A0A2C9KEU9</accession>
<dbReference type="InterPro" id="IPR015424">
    <property type="entry name" value="PyrdxlP-dep_Trfase"/>
</dbReference>
<gene>
    <name evidence="9" type="primary">106058126</name>
</gene>
<keyword evidence="7" id="KW-0663">Pyridoxal phosphate</keyword>
<dbReference type="VEuPathDB" id="VectorBase:BGLAX_032722"/>
<organism evidence="9 10">
    <name type="scientific">Biomphalaria glabrata</name>
    <name type="common">Bloodfluke planorb</name>
    <name type="synonym">Freshwater snail</name>
    <dbReference type="NCBI Taxonomy" id="6526"/>
    <lineage>
        <taxon>Eukaryota</taxon>
        <taxon>Metazoa</taxon>
        <taxon>Spiralia</taxon>
        <taxon>Lophotrochozoa</taxon>
        <taxon>Mollusca</taxon>
        <taxon>Gastropoda</taxon>
        <taxon>Heterobranchia</taxon>
        <taxon>Euthyneura</taxon>
        <taxon>Panpulmonata</taxon>
        <taxon>Hygrophila</taxon>
        <taxon>Lymnaeoidea</taxon>
        <taxon>Planorbidae</taxon>
        <taxon>Biomphalaria</taxon>
    </lineage>
</organism>
<dbReference type="Gene3D" id="3.40.640.10">
    <property type="entry name" value="Type I PLP-dependent aspartate aminotransferase-like (Major domain)"/>
    <property type="match status" value="1"/>
</dbReference>
<dbReference type="PANTHER" id="PTHR11879">
    <property type="entry name" value="ASPARTATE AMINOTRANSFERASE"/>
    <property type="match status" value="1"/>
</dbReference>
<evidence type="ECO:0000256" key="2">
    <source>
        <dbReference type="ARBA" id="ARBA00007441"/>
    </source>
</evidence>
<keyword evidence="6" id="KW-0808">Transferase</keyword>
<dbReference type="KEGG" id="bgt:106058126"/>
<proteinExistence type="inferred from homology"/>
<dbReference type="InterPro" id="IPR015422">
    <property type="entry name" value="PyrdxlP-dep_Trfase_small"/>
</dbReference>
<evidence type="ECO:0000256" key="7">
    <source>
        <dbReference type="ARBA" id="ARBA00022898"/>
    </source>
</evidence>
<dbReference type="EnsemblMetazoa" id="BGLB018368-RA">
    <property type="protein sequence ID" value="BGLB018368-PA"/>
    <property type="gene ID" value="BGLB018368"/>
</dbReference>
<dbReference type="GO" id="GO:0030170">
    <property type="term" value="F:pyridoxal phosphate binding"/>
    <property type="evidence" value="ECO:0007669"/>
    <property type="project" value="InterPro"/>
</dbReference>